<comment type="similarity">
    <text evidence="2">Belongs to the mitochondrion-specific ribosomal protein mL50 family.</text>
</comment>
<organism evidence="7 8">
    <name type="scientific">Lachancea fermentati</name>
    <name type="common">Zygosaccharomyces fermentati</name>
    <dbReference type="NCBI Taxonomy" id="4955"/>
    <lineage>
        <taxon>Eukaryota</taxon>
        <taxon>Fungi</taxon>
        <taxon>Dikarya</taxon>
        <taxon>Ascomycota</taxon>
        <taxon>Saccharomycotina</taxon>
        <taxon>Saccharomycetes</taxon>
        <taxon>Saccharomycetales</taxon>
        <taxon>Saccharomycetaceae</taxon>
        <taxon>Lachancea</taxon>
    </lineage>
</organism>
<dbReference type="STRING" id="4955.A0A1G4MKU6"/>
<evidence type="ECO:0000256" key="2">
    <source>
        <dbReference type="ARBA" id="ARBA00008860"/>
    </source>
</evidence>
<protein>
    <recommendedName>
        <fullName evidence="6">Large ribosomal subunit protein mL50</fullName>
    </recommendedName>
</protein>
<dbReference type="Pfam" id="PF10501">
    <property type="entry name" value="Ribosomal_L50"/>
    <property type="match status" value="1"/>
</dbReference>
<evidence type="ECO:0000256" key="3">
    <source>
        <dbReference type="ARBA" id="ARBA00022980"/>
    </source>
</evidence>
<dbReference type="EMBL" id="LT598491">
    <property type="protein sequence ID" value="SCW04462.1"/>
    <property type="molecule type" value="Genomic_DNA"/>
</dbReference>
<dbReference type="GO" id="GO:1990904">
    <property type="term" value="C:ribonucleoprotein complex"/>
    <property type="evidence" value="ECO:0007669"/>
    <property type="project" value="UniProtKB-KW"/>
</dbReference>
<dbReference type="InterPro" id="IPR036736">
    <property type="entry name" value="ACP-like_sf"/>
</dbReference>
<dbReference type="InterPro" id="IPR018305">
    <property type="entry name" value="Ribosomal_m50"/>
</dbReference>
<evidence type="ECO:0000256" key="6">
    <source>
        <dbReference type="ARBA" id="ARBA00035183"/>
    </source>
</evidence>
<accession>A0A1G4MKU6</accession>
<dbReference type="OMA" id="FQFTKFL"/>
<gene>
    <name evidence="7" type="ORF">LAFE_0H14070G</name>
</gene>
<dbReference type="OrthoDB" id="3980895at2759"/>
<proteinExistence type="inferred from homology"/>
<keyword evidence="5" id="KW-0687">Ribonucleoprotein</keyword>
<comment type="subcellular location">
    <subcellularLocation>
        <location evidence="1">Mitochondrion</location>
    </subcellularLocation>
</comment>
<dbReference type="AlphaFoldDB" id="A0A1G4MKU6"/>
<keyword evidence="3" id="KW-0689">Ribosomal protein</keyword>
<dbReference type="Proteomes" id="UP000190831">
    <property type="component" value="Chromosome H"/>
</dbReference>
<name>A0A1G4MKU6_LACFM</name>
<keyword evidence="4" id="KW-0496">Mitochondrion</keyword>
<evidence type="ECO:0000256" key="4">
    <source>
        <dbReference type="ARBA" id="ARBA00023128"/>
    </source>
</evidence>
<dbReference type="Gene3D" id="1.10.1200.10">
    <property type="entry name" value="ACP-like"/>
    <property type="match status" value="1"/>
</dbReference>
<dbReference type="GO" id="GO:0005840">
    <property type="term" value="C:ribosome"/>
    <property type="evidence" value="ECO:0007669"/>
    <property type="project" value="UniProtKB-KW"/>
</dbReference>
<evidence type="ECO:0000256" key="1">
    <source>
        <dbReference type="ARBA" id="ARBA00004173"/>
    </source>
</evidence>
<sequence>MLTRTSLSLKSTRSLHMTPASNDFMSWFKRKQTKNTKDVIPTAKDTREVIDEIESGKMTINNVSKLKLKLAEEDFIGEEPGQVNLKNRLHRLETVPFNKWLSKRQVASLDDLDLIILRAYKDFSKESGVISVTNSSISTPFPDLVSKFFFTKSLQAQTGVLIPDYQLTKLSSPMSFRNYFIEEILSGKQAKYNELEPNAIHIDEETYSAASVYVVKDVKQKDLKKKLGRILSEVETLERESAKKAIERAKH</sequence>
<evidence type="ECO:0000313" key="7">
    <source>
        <dbReference type="EMBL" id="SCW04462.1"/>
    </source>
</evidence>
<dbReference type="GO" id="GO:0005739">
    <property type="term" value="C:mitochondrion"/>
    <property type="evidence" value="ECO:0007669"/>
    <property type="project" value="UniProtKB-SubCell"/>
</dbReference>
<evidence type="ECO:0000256" key="5">
    <source>
        <dbReference type="ARBA" id="ARBA00023274"/>
    </source>
</evidence>
<evidence type="ECO:0000313" key="8">
    <source>
        <dbReference type="Proteomes" id="UP000190831"/>
    </source>
</evidence>
<reference evidence="7 8" key="1">
    <citation type="submission" date="2016-03" db="EMBL/GenBank/DDBJ databases">
        <authorList>
            <person name="Devillers H."/>
        </authorList>
    </citation>
    <scope>NUCLEOTIDE SEQUENCE [LARGE SCALE GENOMIC DNA]</scope>
    <source>
        <strain evidence="7">CBS 6772</strain>
    </source>
</reference>
<keyword evidence="8" id="KW-1185">Reference proteome</keyword>